<dbReference type="CDD" id="cd09823">
    <property type="entry name" value="peroxinectin_like"/>
    <property type="match status" value="1"/>
</dbReference>
<feature type="compositionally biased region" description="Acidic residues" evidence="5">
    <location>
        <begin position="121"/>
        <end position="138"/>
    </location>
</feature>
<organism evidence="6 7">
    <name type="scientific">Orchesella dallaii</name>
    <dbReference type="NCBI Taxonomy" id="48710"/>
    <lineage>
        <taxon>Eukaryota</taxon>
        <taxon>Metazoa</taxon>
        <taxon>Ecdysozoa</taxon>
        <taxon>Arthropoda</taxon>
        <taxon>Hexapoda</taxon>
        <taxon>Collembola</taxon>
        <taxon>Entomobryomorpha</taxon>
        <taxon>Entomobryoidea</taxon>
        <taxon>Orchesellidae</taxon>
        <taxon>Orchesellinae</taxon>
        <taxon>Orchesella</taxon>
    </lineage>
</organism>
<gene>
    <name evidence="6" type="ORF">ODALV1_LOCUS21623</name>
</gene>
<evidence type="ECO:0000256" key="1">
    <source>
        <dbReference type="ARBA" id="ARBA00004613"/>
    </source>
</evidence>
<dbReference type="InterPro" id="IPR010255">
    <property type="entry name" value="Haem_peroxidase_sf"/>
</dbReference>
<keyword evidence="4" id="KW-0325">Glycoprotein</keyword>
<dbReference type="EMBL" id="CAXLJM020000072">
    <property type="protein sequence ID" value="CAL8126936.1"/>
    <property type="molecule type" value="Genomic_DNA"/>
</dbReference>
<keyword evidence="3" id="KW-0575">Peroxidase</keyword>
<feature type="region of interest" description="Disordered" evidence="5">
    <location>
        <begin position="1"/>
        <end position="292"/>
    </location>
</feature>
<comment type="subcellular location">
    <subcellularLocation>
        <location evidence="1">Secreted</location>
    </subcellularLocation>
</comment>
<dbReference type="Gene3D" id="1.10.640.10">
    <property type="entry name" value="Haem peroxidase domain superfamily, animal type"/>
    <property type="match status" value="1"/>
</dbReference>
<dbReference type="PANTHER" id="PTHR11475:SF4">
    <property type="entry name" value="CHORION PEROXIDASE"/>
    <property type="match status" value="1"/>
</dbReference>
<dbReference type="InterPro" id="IPR037120">
    <property type="entry name" value="Haem_peroxidase_sf_animal"/>
</dbReference>
<evidence type="ECO:0000313" key="7">
    <source>
        <dbReference type="Proteomes" id="UP001642540"/>
    </source>
</evidence>
<sequence>MDLDSGSPEINDNSVEIPVLDHPTSAPTKNSRSSTSTSSTTSKSQLSHDSESDEEPYESSSSEEVSTSVEAPKPTSGTKKPSPTTSTPSAETTRKPAATTSKPRLPKPFRTTKSPSRGSDSDEDSYEDDDDYTEEDFSEERPPRSRFDEFLHNRRRTQVSRDRLVPPGRGQPDRRNPLSRTYNDEDYYEEDNYLRGGSRGVSRPGDAPGRFTPTTSRPNRRPASSRVTPKPFFPLVYDESDEYEYDDDDDDDVTTTRKPTRKPTQKPKTRPNIDNTIRSRKKNATAELDNETDDVWGLDKSLKCEDPHEKPGICQEYARCSIYYQELVDDYDEPIDPAEYKCRLPTQVGICCPLVSGDDLISEEPATKSSFKPISAGKRKQKRKVINPQIRRLIRTNLNNSFDYGDLFLEELHGIEQDLLSRSVQVSRNTPEFGHTRFFPTSKRIRQISDIGFSLLQTSNDISERLQLTNEVGGRGLKNFKSSNIEALNDRCPFQRPCRTSKYRTSDGSCNNLHKPKMGQSLTPLARILEPVYADGRWVPRISVRGFELPSARLLSQSFIGDRNLPDNRFTLMVMQFGQFLDHDLTSVPVFTFANNSGINCCSNGRFLSPELRHPNCFPIEIPSSDPFYSRFGQRCMNFVRSRMAPRIDCSLGYADQMNALTHWIDASNIYGSTEEQTRQLRLFQGGLLRFSEMGDGKMLLPLRNVGQGVIDYRAGDDRVNEMQGLMIMHLVWFREHNRLAFELARLNPFWSDEELFQEARRILIAEYQHVIYNEWLPIIIGRKYMEKAGVVPLTKGYFKGYDPKIDASIANAFSSAAFRMGHTLVQGLVRLIDEMGRDNEVSVISENDVNARRTRAPNQVDKWLRGMAQQPIQSYDPFITEHLNGRLFQSSNGAFGMDLSSLNIQRSRDHGVPGYNSYRELCQVGRRARTFDDFKDWIAPETVDRLSLFYAHPDDVDLWIGGISERPLPGALVGPTFACIIGDQFTRSKRGDRYFYDIADQVHSFSPEQLGEIRKVTFARILCDNGDDLEALQPAAFLQADFDFNSLVDCKRSTRIPRMNLRLWQKEPTPVI</sequence>
<keyword evidence="7" id="KW-1185">Reference proteome</keyword>
<feature type="compositionally biased region" description="Acidic residues" evidence="5">
    <location>
        <begin position="238"/>
        <end position="253"/>
    </location>
</feature>
<evidence type="ECO:0000256" key="3">
    <source>
        <dbReference type="ARBA" id="ARBA00022559"/>
    </source>
</evidence>
<reference evidence="6 7" key="1">
    <citation type="submission" date="2024-08" db="EMBL/GenBank/DDBJ databases">
        <authorList>
            <person name="Cucini C."/>
            <person name="Frati F."/>
        </authorList>
    </citation>
    <scope>NUCLEOTIDE SEQUENCE [LARGE SCALE GENOMIC DNA]</scope>
</reference>
<dbReference type="Pfam" id="PF03098">
    <property type="entry name" value="An_peroxidase"/>
    <property type="match status" value="1"/>
</dbReference>
<evidence type="ECO:0000256" key="2">
    <source>
        <dbReference type="ARBA" id="ARBA00022525"/>
    </source>
</evidence>
<evidence type="ECO:0008006" key="8">
    <source>
        <dbReference type="Google" id="ProtNLM"/>
    </source>
</evidence>
<name>A0ABP1RFH5_9HEXA</name>
<protein>
    <recommendedName>
        <fullName evidence="8">Chorion peroxidase</fullName>
    </recommendedName>
</protein>
<feature type="compositionally biased region" description="Basic and acidic residues" evidence="5">
    <location>
        <begin position="139"/>
        <end position="152"/>
    </location>
</feature>
<proteinExistence type="predicted"/>
<evidence type="ECO:0000313" key="6">
    <source>
        <dbReference type="EMBL" id="CAL8126936.1"/>
    </source>
</evidence>
<accession>A0ABP1RFH5</accession>
<evidence type="ECO:0000256" key="4">
    <source>
        <dbReference type="ARBA" id="ARBA00023180"/>
    </source>
</evidence>
<dbReference type="SUPFAM" id="SSF48113">
    <property type="entry name" value="Heme-dependent peroxidases"/>
    <property type="match status" value="1"/>
</dbReference>
<dbReference type="Proteomes" id="UP001642540">
    <property type="component" value="Unassembled WGS sequence"/>
</dbReference>
<dbReference type="InterPro" id="IPR019791">
    <property type="entry name" value="Haem_peroxidase_animal"/>
</dbReference>
<keyword evidence="3" id="KW-0560">Oxidoreductase</keyword>
<dbReference type="PROSITE" id="PS50292">
    <property type="entry name" value="PEROXIDASE_3"/>
    <property type="match status" value="1"/>
</dbReference>
<dbReference type="PANTHER" id="PTHR11475">
    <property type="entry name" value="OXIDASE/PEROXIDASE"/>
    <property type="match status" value="1"/>
</dbReference>
<evidence type="ECO:0000256" key="5">
    <source>
        <dbReference type="SAM" id="MobiDB-lite"/>
    </source>
</evidence>
<feature type="compositionally biased region" description="Low complexity" evidence="5">
    <location>
        <begin position="58"/>
        <end position="89"/>
    </location>
</feature>
<keyword evidence="2" id="KW-0964">Secreted</keyword>
<comment type="caution">
    <text evidence="6">The sequence shown here is derived from an EMBL/GenBank/DDBJ whole genome shotgun (WGS) entry which is preliminary data.</text>
</comment>
<dbReference type="PRINTS" id="PR00457">
    <property type="entry name" value="ANPEROXIDASE"/>
</dbReference>
<feature type="compositionally biased region" description="Low complexity" evidence="5">
    <location>
        <begin position="31"/>
        <end position="47"/>
    </location>
</feature>
<feature type="compositionally biased region" description="Basic residues" evidence="5">
    <location>
        <begin position="258"/>
        <end position="269"/>
    </location>
</feature>